<dbReference type="PANTHER" id="PTHR33373">
    <property type="entry name" value="OS07G0479600 PROTEIN"/>
    <property type="match status" value="1"/>
</dbReference>
<dbReference type="eggNOG" id="ENOG502RYC9">
    <property type="taxonomic scope" value="Eukaryota"/>
</dbReference>
<feature type="domain" description="Gag1-like clamp" evidence="1">
    <location>
        <begin position="72"/>
        <end position="166"/>
    </location>
</feature>
<dbReference type="STRING" id="71139.A0A059CXG1"/>
<dbReference type="AlphaFoldDB" id="A0A059CXG1"/>
<accession>A0A059CXG1</accession>
<dbReference type="Gramene" id="KCW82856">
    <property type="protein sequence ID" value="KCW82856"/>
    <property type="gene ID" value="EUGRSUZ_C04225"/>
</dbReference>
<protein>
    <recommendedName>
        <fullName evidence="1">Gag1-like clamp domain-containing protein</fullName>
    </recommendedName>
</protein>
<evidence type="ECO:0000313" key="2">
    <source>
        <dbReference type="EMBL" id="KCW82856.1"/>
    </source>
</evidence>
<dbReference type="FunCoup" id="A0A059CXG1">
    <property type="interactions" value="851"/>
</dbReference>
<dbReference type="KEGG" id="egr:104438543"/>
<proteinExistence type="predicted"/>
<sequence>MVLISSSSTVWIRHILACMGGCFGCYSKPTPIIAVDEPNKGLRIQGQTVKKPSFSDDFWSSSTFDVDNGALQSQRSLSSISTLTLNQSNDSEFVNHGLILWNESRLQWIGNGSSRNQNKQKRGRTLSWNTTYESVLARRTPFARPVPLSEMIEFLVEAWEQEGMYD</sequence>
<organism evidence="2">
    <name type="scientific">Eucalyptus grandis</name>
    <name type="common">Flooded gum</name>
    <dbReference type="NCBI Taxonomy" id="71139"/>
    <lineage>
        <taxon>Eukaryota</taxon>
        <taxon>Viridiplantae</taxon>
        <taxon>Streptophyta</taxon>
        <taxon>Embryophyta</taxon>
        <taxon>Tracheophyta</taxon>
        <taxon>Spermatophyta</taxon>
        <taxon>Magnoliopsida</taxon>
        <taxon>eudicotyledons</taxon>
        <taxon>Gunneridae</taxon>
        <taxon>Pentapetalae</taxon>
        <taxon>rosids</taxon>
        <taxon>malvids</taxon>
        <taxon>Myrtales</taxon>
        <taxon>Myrtaceae</taxon>
        <taxon>Myrtoideae</taxon>
        <taxon>Eucalypteae</taxon>
        <taxon>Eucalyptus</taxon>
    </lineage>
</organism>
<dbReference type="OrthoDB" id="1896025at2759"/>
<name>A0A059CXG1_EUCGR</name>
<dbReference type="InParanoid" id="A0A059CXG1"/>
<reference evidence="2" key="1">
    <citation type="submission" date="2013-07" db="EMBL/GenBank/DDBJ databases">
        <title>The genome of Eucalyptus grandis.</title>
        <authorList>
            <person name="Schmutz J."/>
            <person name="Hayes R."/>
            <person name="Myburg A."/>
            <person name="Tuskan G."/>
            <person name="Grattapaglia D."/>
            <person name="Rokhsar D.S."/>
        </authorList>
    </citation>
    <scope>NUCLEOTIDE SEQUENCE</scope>
    <source>
        <tissue evidence="2">Leaf extractions</tissue>
    </source>
</reference>
<dbReference type="EMBL" id="KK198755">
    <property type="protein sequence ID" value="KCW82856.1"/>
    <property type="molecule type" value="Genomic_DNA"/>
</dbReference>
<gene>
    <name evidence="2" type="ORF">EUGRSUZ_C04225</name>
</gene>
<evidence type="ECO:0000259" key="1">
    <source>
        <dbReference type="Pfam" id="PF13259"/>
    </source>
</evidence>
<dbReference type="PANTHER" id="PTHR33373:SF13">
    <property type="entry name" value="DUF4050 DOMAIN-CONTAINING PROTEIN"/>
    <property type="match status" value="1"/>
</dbReference>
<dbReference type="Pfam" id="PF13259">
    <property type="entry name" value="clamp_Gag1-like"/>
    <property type="match status" value="1"/>
</dbReference>
<dbReference type="OMA" id="DLFACMG"/>
<dbReference type="InterPro" id="IPR025124">
    <property type="entry name" value="Gag1-like_clamp"/>
</dbReference>